<keyword evidence="3" id="KW-1185">Reference proteome</keyword>
<evidence type="ECO:0000313" key="2">
    <source>
        <dbReference type="EMBL" id="OMO64429.1"/>
    </source>
</evidence>
<feature type="region of interest" description="Disordered" evidence="1">
    <location>
        <begin position="12"/>
        <end position="34"/>
    </location>
</feature>
<dbReference type="Proteomes" id="UP000187203">
    <property type="component" value="Unassembled WGS sequence"/>
</dbReference>
<proteinExistence type="predicted"/>
<organism evidence="2 3">
    <name type="scientific">Corchorus olitorius</name>
    <dbReference type="NCBI Taxonomy" id="93759"/>
    <lineage>
        <taxon>Eukaryota</taxon>
        <taxon>Viridiplantae</taxon>
        <taxon>Streptophyta</taxon>
        <taxon>Embryophyta</taxon>
        <taxon>Tracheophyta</taxon>
        <taxon>Spermatophyta</taxon>
        <taxon>Magnoliopsida</taxon>
        <taxon>eudicotyledons</taxon>
        <taxon>Gunneridae</taxon>
        <taxon>Pentapetalae</taxon>
        <taxon>rosids</taxon>
        <taxon>malvids</taxon>
        <taxon>Malvales</taxon>
        <taxon>Malvaceae</taxon>
        <taxon>Grewioideae</taxon>
        <taxon>Apeibeae</taxon>
        <taxon>Corchorus</taxon>
    </lineage>
</organism>
<sequence length="34" mass="3637">MKGVRILDKKGAMSCHGVSQPGEDFCNGDKNDAK</sequence>
<dbReference type="EMBL" id="AWUE01020960">
    <property type="protein sequence ID" value="OMO64429.1"/>
    <property type="molecule type" value="Genomic_DNA"/>
</dbReference>
<dbReference type="AlphaFoldDB" id="A0A1R3H262"/>
<evidence type="ECO:0000256" key="1">
    <source>
        <dbReference type="SAM" id="MobiDB-lite"/>
    </source>
</evidence>
<gene>
    <name evidence="2" type="ORF">COLO4_32053</name>
</gene>
<comment type="caution">
    <text evidence="2">The sequence shown here is derived from an EMBL/GenBank/DDBJ whole genome shotgun (WGS) entry which is preliminary data.</text>
</comment>
<name>A0A1R3H262_9ROSI</name>
<accession>A0A1R3H262</accession>
<evidence type="ECO:0000313" key="3">
    <source>
        <dbReference type="Proteomes" id="UP000187203"/>
    </source>
</evidence>
<reference evidence="3" key="1">
    <citation type="submission" date="2013-09" db="EMBL/GenBank/DDBJ databases">
        <title>Corchorus olitorius genome sequencing.</title>
        <authorList>
            <person name="Alam M."/>
            <person name="Haque M.S."/>
            <person name="Islam M.S."/>
            <person name="Emdad E.M."/>
            <person name="Islam M.M."/>
            <person name="Ahmed B."/>
            <person name="Halim A."/>
            <person name="Hossen Q.M.M."/>
            <person name="Hossain M.Z."/>
            <person name="Ahmed R."/>
            <person name="Khan M.M."/>
            <person name="Islam R."/>
            <person name="Rashid M.M."/>
            <person name="Khan S.A."/>
            <person name="Rahman M.S."/>
            <person name="Alam M."/>
            <person name="Yahiya A.S."/>
            <person name="Khan M.S."/>
            <person name="Azam M.S."/>
            <person name="Haque T."/>
            <person name="Lashkar M.Z.H."/>
            <person name="Akhand A.I."/>
            <person name="Morshed G."/>
            <person name="Roy S."/>
            <person name="Uddin K.S."/>
            <person name="Rabeya T."/>
            <person name="Hossain A.S."/>
            <person name="Chowdhury A."/>
            <person name="Snigdha A.R."/>
            <person name="Mortoza M.S."/>
            <person name="Matin S.A."/>
            <person name="Hoque S.M.E."/>
            <person name="Islam M.K."/>
            <person name="Roy D.K."/>
            <person name="Haider R."/>
            <person name="Moosa M.M."/>
            <person name="Elias S.M."/>
            <person name="Hasan A.M."/>
            <person name="Jahan S."/>
            <person name="Shafiuddin M."/>
            <person name="Mahmood N."/>
            <person name="Shommy N.S."/>
        </authorList>
    </citation>
    <scope>NUCLEOTIDE SEQUENCE [LARGE SCALE GENOMIC DNA]</scope>
    <source>
        <strain evidence="3">cv. O-4</strain>
    </source>
</reference>
<protein>
    <submittedName>
        <fullName evidence="2">Uncharacterized protein</fullName>
    </submittedName>
</protein>